<evidence type="ECO:0000256" key="7">
    <source>
        <dbReference type="ARBA" id="ARBA00035181"/>
    </source>
</evidence>
<evidence type="ECO:0000256" key="5">
    <source>
        <dbReference type="ARBA" id="ARBA00023128"/>
    </source>
</evidence>
<sequence length="140" mass="16298">MALMIQTAYRASQHVDHTCIILSVRRFSTSLTLQFDQRWRAKKGLTANPNTFGPLTNLPDYSFKDGRPTPLGVRHRDRLEKQREYAERIIKLTQEIDYAVERHDRLQKEEAARIQAILDRKLKPKGQLLAAKQLTIDQDN</sequence>
<keyword evidence="5" id="KW-0496">Mitochondrion</keyword>
<evidence type="ECO:0000256" key="3">
    <source>
        <dbReference type="ARBA" id="ARBA00022946"/>
    </source>
</evidence>
<dbReference type="GO" id="GO:0003735">
    <property type="term" value="F:structural constituent of ribosome"/>
    <property type="evidence" value="ECO:0007669"/>
    <property type="project" value="InterPro"/>
</dbReference>
<name>A0A6J0C3H7_NEOLC</name>
<dbReference type="PANTHER" id="PTHR34090:SF1">
    <property type="entry name" value="LARGE RIBOSOMAL SUBUNIT PROTEIN ML52"/>
    <property type="match status" value="1"/>
</dbReference>
<protein>
    <recommendedName>
        <fullName evidence="7">Large ribosomal subunit protein mL52</fullName>
    </recommendedName>
    <alternativeName>
        <fullName evidence="8">39S ribosomal protein L52, mitochondrial</fullName>
    </alternativeName>
</protein>
<accession>A0A6J0C3H7</accession>
<keyword evidence="9" id="KW-1185">Reference proteome</keyword>
<evidence type="ECO:0000256" key="6">
    <source>
        <dbReference type="ARBA" id="ARBA00023274"/>
    </source>
</evidence>
<evidence type="ECO:0000256" key="1">
    <source>
        <dbReference type="ARBA" id="ARBA00004173"/>
    </source>
</evidence>
<dbReference type="RefSeq" id="XP_015521821.1">
    <property type="nucleotide sequence ID" value="XM_015666335.2"/>
</dbReference>
<keyword evidence="3" id="KW-0809">Transit peptide</keyword>
<gene>
    <name evidence="10" type="primary">LOC107225768</name>
</gene>
<keyword evidence="4 10" id="KW-0689">Ribosomal protein</keyword>
<evidence type="ECO:0000256" key="4">
    <source>
        <dbReference type="ARBA" id="ARBA00022980"/>
    </source>
</evidence>
<dbReference type="OrthoDB" id="10249237at2759"/>
<keyword evidence="6" id="KW-0687">Ribonucleoprotein</keyword>
<comment type="similarity">
    <text evidence="2">Belongs to the mitochondrion-specific ribosomal protein mL52 family.</text>
</comment>
<dbReference type="GO" id="GO:0005762">
    <property type="term" value="C:mitochondrial large ribosomal subunit"/>
    <property type="evidence" value="ECO:0007669"/>
    <property type="project" value="InterPro"/>
</dbReference>
<evidence type="ECO:0000313" key="10">
    <source>
        <dbReference type="RefSeq" id="XP_015521821.1"/>
    </source>
</evidence>
<evidence type="ECO:0000256" key="2">
    <source>
        <dbReference type="ARBA" id="ARBA00007232"/>
    </source>
</evidence>
<dbReference type="GeneID" id="107225768"/>
<dbReference type="InParanoid" id="A0A6J0C3H7"/>
<dbReference type="AlphaFoldDB" id="A0A6J0C3H7"/>
<dbReference type="Pfam" id="PF18699">
    <property type="entry name" value="MRPL52"/>
    <property type="match status" value="1"/>
</dbReference>
<dbReference type="GO" id="GO:0032543">
    <property type="term" value="P:mitochondrial translation"/>
    <property type="evidence" value="ECO:0007669"/>
    <property type="project" value="InterPro"/>
</dbReference>
<organism evidence="10">
    <name type="scientific">Neodiprion lecontei</name>
    <name type="common">Redheaded pine sawfly</name>
    <dbReference type="NCBI Taxonomy" id="441921"/>
    <lineage>
        <taxon>Eukaryota</taxon>
        <taxon>Metazoa</taxon>
        <taxon>Ecdysozoa</taxon>
        <taxon>Arthropoda</taxon>
        <taxon>Hexapoda</taxon>
        <taxon>Insecta</taxon>
        <taxon>Pterygota</taxon>
        <taxon>Neoptera</taxon>
        <taxon>Endopterygota</taxon>
        <taxon>Hymenoptera</taxon>
        <taxon>Tenthredinoidea</taxon>
        <taxon>Diprionidae</taxon>
        <taxon>Diprioninae</taxon>
        <taxon>Neodiprion</taxon>
    </lineage>
</organism>
<reference evidence="10" key="1">
    <citation type="submission" date="2025-08" db="UniProtKB">
        <authorList>
            <consortium name="RefSeq"/>
        </authorList>
    </citation>
    <scope>IDENTIFICATION</scope>
    <source>
        <tissue evidence="10">Thorax and Abdomen</tissue>
    </source>
</reference>
<dbReference type="Proteomes" id="UP000829291">
    <property type="component" value="Chromosome 6"/>
</dbReference>
<dbReference type="InterPro" id="IPR034596">
    <property type="entry name" value="Ribosomal_mL52"/>
</dbReference>
<dbReference type="KEGG" id="nlo:107225768"/>
<proteinExistence type="inferred from homology"/>
<comment type="subcellular location">
    <subcellularLocation>
        <location evidence="1">Mitochondrion</location>
    </subcellularLocation>
</comment>
<dbReference type="CTD" id="122704"/>
<evidence type="ECO:0000256" key="8">
    <source>
        <dbReference type="ARBA" id="ARBA00035425"/>
    </source>
</evidence>
<dbReference type="FunCoup" id="A0A6J0C3H7">
    <property type="interactions" value="352"/>
</dbReference>
<dbReference type="PANTHER" id="PTHR34090">
    <property type="entry name" value="39S RIBOSOMAL PROTEIN L52, MITOCHONDRIAL"/>
    <property type="match status" value="1"/>
</dbReference>
<evidence type="ECO:0000313" key="9">
    <source>
        <dbReference type="Proteomes" id="UP000829291"/>
    </source>
</evidence>